<dbReference type="PROSITE" id="PS50157">
    <property type="entry name" value="ZINC_FINGER_C2H2_2"/>
    <property type="match status" value="1"/>
</dbReference>
<accession>A0A4U0V626</accession>
<evidence type="ECO:0000256" key="1">
    <source>
        <dbReference type="PROSITE-ProRule" id="PRU00042"/>
    </source>
</evidence>
<evidence type="ECO:0000259" key="2">
    <source>
        <dbReference type="PROSITE" id="PS50157"/>
    </source>
</evidence>
<keyword evidence="1" id="KW-0862">Zinc</keyword>
<dbReference type="GO" id="GO:0008270">
    <property type="term" value="F:zinc ion binding"/>
    <property type="evidence" value="ECO:0007669"/>
    <property type="project" value="UniProtKB-KW"/>
</dbReference>
<proteinExistence type="predicted"/>
<name>A0A4U0V626_9PEZI</name>
<evidence type="ECO:0000313" key="4">
    <source>
        <dbReference type="Proteomes" id="UP000310066"/>
    </source>
</evidence>
<comment type="caution">
    <text evidence="3">The sequence shown here is derived from an EMBL/GenBank/DDBJ whole genome shotgun (WGS) entry which is preliminary data.</text>
</comment>
<dbReference type="OrthoDB" id="3813751at2759"/>
<protein>
    <recommendedName>
        <fullName evidence="2">C2H2-type domain-containing protein</fullName>
    </recommendedName>
</protein>
<keyword evidence="1" id="KW-0479">Metal-binding</keyword>
<dbReference type="AlphaFoldDB" id="A0A4U0V626"/>
<feature type="domain" description="C2H2-type" evidence="2">
    <location>
        <begin position="89"/>
        <end position="116"/>
    </location>
</feature>
<reference evidence="3 4" key="1">
    <citation type="submission" date="2017-03" db="EMBL/GenBank/DDBJ databases">
        <title>Genomes of endolithic fungi from Antarctica.</title>
        <authorList>
            <person name="Coleine C."/>
            <person name="Masonjones S."/>
            <person name="Stajich J.E."/>
        </authorList>
    </citation>
    <scope>NUCLEOTIDE SEQUENCE [LARGE SCALE GENOMIC DNA]</scope>
    <source>
        <strain evidence="3 4">CCFEE 5311</strain>
    </source>
</reference>
<gene>
    <name evidence="3" type="ORF">B0A54_04883</name>
</gene>
<keyword evidence="1" id="KW-0863">Zinc-finger</keyword>
<evidence type="ECO:0000313" key="3">
    <source>
        <dbReference type="EMBL" id="TKA44117.1"/>
    </source>
</evidence>
<dbReference type="Proteomes" id="UP000310066">
    <property type="component" value="Unassembled WGS sequence"/>
</dbReference>
<organism evidence="3 4">
    <name type="scientific">Friedmanniomyces endolithicus</name>
    <dbReference type="NCBI Taxonomy" id="329885"/>
    <lineage>
        <taxon>Eukaryota</taxon>
        <taxon>Fungi</taxon>
        <taxon>Dikarya</taxon>
        <taxon>Ascomycota</taxon>
        <taxon>Pezizomycotina</taxon>
        <taxon>Dothideomycetes</taxon>
        <taxon>Dothideomycetidae</taxon>
        <taxon>Mycosphaerellales</taxon>
        <taxon>Teratosphaeriaceae</taxon>
        <taxon>Friedmanniomyces</taxon>
    </lineage>
</organism>
<dbReference type="InterPro" id="IPR013087">
    <property type="entry name" value="Znf_C2H2_type"/>
</dbReference>
<sequence length="378" mass="42341">MVHAKEEDIKAVSNYVASQGLRVLREVSAHGAFSLSKSIDLTTVWPAHQIEEIHRPKVLCNAKEVFWNPIVDGAKNKCLYIPPNKAKPYICNLCHAAFAERDAVRRHHFSNYRRKPSEGCWTSSGKPAGALWWDHPSCSTLGGRPFYPDWDISQPEGGRLLLWYAQDVGVDGEGLPTEEAELLRRNAAYRVRPDANPWFVTGVPYTAEDRARDEGLGRFSRDGPMRRLAVQVREEGACPGEDPEAQLLFLCDIVTPESYAELVRVSRTEEEWESGIVDDIFLAVALHTSDEDLAAHLGLAVDQIYGWLEVAIDNFAAVHFLASDGRPRLAKGEERDELVARIRERHIDAASGEWVQLNCCRNDMLKTIKAGPSFPTLV</sequence>
<dbReference type="EMBL" id="NAJP01000016">
    <property type="protein sequence ID" value="TKA44117.1"/>
    <property type="molecule type" value="Genomic_DNA"/>
</dbReference>